<sequence length="80" mass="9432">MKTQVMTFIYSKKYQGIEVFGYIGGILGMWLGLSLIAVCDFLETCLAIIIHACKRWKVSRRRNKNNILKIKSKKEFMYYM</sequence>
<evidence type="ECO:0000256" key="11">
    <source>
        <dbReference type="ARBA" id="ARBA00023303"/>
    </source>
</evidence>
<evidence type="ECO:0000313" key="15">
    <source>
        <dbReference type="Proteomes" id="UP001497382"/>
    </source>
</evidence>
<evidence type="ECO:0000256" key="9">
    <source>
        <dbReference type="ARBA" id="ARBA00023136"/>
    </source>
</evidence>
<evidence type="ECO:0000256" key="5">
    <source>
        <dbReference type="ARBA" id="ARBA00022692"/>
    </source>
</evidence>
<evidence type="ECO:0000256" key="6">
    <source>
        <dbReference type="ARBA" id="ARBA00022989"/>
    </source>
</evidence>
<accession>A0AAV1Z5H3</accession>
<dbReference type="Pfam" id="PF00858">
    <property type="entry name" value="ASC"/>
    <property type="match status" value="1"/>
</dbReference>
<organism evidence="14 15">
    <name type="scientific">Larinioides sclopetarius</name>
    <dbReference type="NCBI Taxonomy" id="280406"/>
    <lineage>
        <taxon>Eukaryota</taxon>
        <taxon>Metazoa</taxon>
        <taxon>Ecdysozoa</taxon>
        <taxon>Arthropoda</taxon>
        <taxon>Chelicerata</taxon>
        <taxon>Arachnida</taxon>
        <taxon>Araneae</taxon>
        <taxon>Araneomorphae</taxon>
        <taxon>Entelegynae</taxon>
        <taxon>Araneoidea</taxon>
        <taxon>Araneidae</taxon>
        <taxon>Larinioides</taxon>
    </lineage>
</organism>
<keyword evidence="10 12" id="KW-0739">Sodium transport</keyword>
<evidence type="ECO:0000256" key="2">
    <source>
        <dbReference type="ARBA" id="ARBA00007193"/>
    </source>
</evidence>
<dbReference type="EMBL" id="CAXIEN010000024">
    <property type="protein sequence ID" value="CAL1266585.1"/>
    <property type="molecule type" value="Genomic_DNA"/>
</dbReference>
<dbReference type="GO" id="GO:0016020">
    <property type="term" value="C:membrane"/>
    <property type="evidence" value="ECO:0007669"/>
    <property type="project" value="UniProtKB-SubCell"/>
</dbReference>
<gene>
    <name evidence="14" type="ORF">LARSCL_LOCUS3177</name>
</gene>
<keyword evidence="8 12" id="KW-0406">Ion transport</keyword>
<dbReference type="InterPro" id="IPR001873">
    <property type="entry name" value="ENaC"/>
</dbReference>
<reference evidence="14 15" key="1">
    <citation type="submission" date="2024-04" db="EMBL/GenBank/DDBJ databases">
        <authorList>
            <person name="Rising A."/>
            <person name="Reimegard J."/>
            <person name="Sonavane S."/>
            <person name="Akerstrom W."/>
            <person name="Nylinder S."/>
            <person name="Hedman E."/>
            <person name="Kallberg Y."/>
        </authorList>
    </citation>
    <scope>NUCLEOTIDE SEQUENCE [LARGE SCALE GENOMIC DNA]</scope>
</reference>
<keyword evidence="4 12" id="KW-0894">Sodium channel</keyword>
<evidence type="ECO:0000313" key="14">
    <source>
        <dbReference type="EMBL" id="CAL1266585.1"/>
    </source>
</evidence>
<feature type="transmembrane region" description="Helical" evidence="13">
    <location>
        <begin position="20"/>
        <end position="53"/>
    </location>
</feature>
<proteinExistence type="inferred from homology"/>
<keyword evidence="9 13" id="KW-0472">Membrane</keyword>
<evidence type="ECO:0000256" key="13">
    <source>
        <dbReference type="SAM" id="Phobius"/>
    </source>
</evidence>
<dbReference type="Proteomes" id="UP001497382">
    <property type="component" value="Unassembled WGS sequence"/>
</dbReference>
<comment type="similarity">
    <text evidence="2 12">Belongs to the amiloride-sensitive sodium channel (TC 1.A.6) family.</text>
</comment>
<dbReference type="AlphaFoldDB" id="A0AAV1Z5H3"/>
<evidence type="ECO:0000256" key="4">
    <source>
        <dbReference type="ARBA" id="ARBA00022461"/>
    </source>
</evidence>
<evidence type="ECO:0000256" key="7">
    <source>
        <dbReference type="ARBA" id="ARBA00023053"/>
    </source>
</evidence>
<keyword evidence="3 12" id="KW-0813">Transport</keyword>
<evidence type="ECO:0000256" key="10">
    <source>
        <dbReference type="ARBA" id="ARBA00023201"/>
    </source>
</evidence>
<dbReference type="Gene3D" id="1.10.287.770">
    <property type="entry name" value="YojJ-like"/>
    <property type="match status" value="1"/>
</dbReference>
<evidence type="ECO:0000256" key="12">
    <source>
        <dbReference type="RuleBase" id="RU000679"/>
    </source>
</evidence>
<evidence type="ECO:0000256" key="8">
    <source>
        <dbReference type="ARBA" id="ARBA00023065"/>
    </source>
</evidence>
<keyword evidence="15" id="KW-1185">Reference proteome</keyword>
<keyword evidence="5 12" id="KW-0812">Transmembrane</keyword>
<evidence type="ECO:0000256" key="3">
    <source>
        <dbReference type="ARBA" id="ARBA00022448"/>
    </source>
</evidence>
<protein>
    <submittedName>
        <fullName evidence="14">Uncharacterized protein</fullName>
    </submittedName>
</protein>
<keyword evidence="7" id="KW-0915">Sodium</keyword>
<dbReference type="GO" id="GO:0005272">
    <property type="term" value="F:sodium channel activity"/>
    <property type="evidence" value="ECO:0007669"/>
    <property type="project" value="UniProtKB-KW"/>
</dbReference>
<keyword evidence="11 12" id="KW-0407">Ion channel</keyword>
<name>A0AAV1Z5H3_9ARAC</name>
<keyword evidence="6 13" id="KW-1133">Transmembrane helix</keyword>
<comment type="caution">
    <text evidence="14">The sequence shown here is derived from an EMBL/GenBank/DDBJ whole genome shotgun (WGS) entry which is preliminary data.</text>
</comment>
<evidence type="ECO:0000256" key="1">
    <source>
        <dbReference type="ARBA" id="ARBA00004141"/>
    </source>
</evidence>
<comment type="subcellular location">
    <subcellularLocation>
        <location evidence="1">Membrane</location>
        <topology evidence="1">Multi-pass membrane protein</topology>
    </subcellularLocation>
</comment>